<dbReference type="RefSeq" id="WP_046724040.1">
    <property type="nucleotide sequence ID" value="NZ_CP009922.3"/>
</dbReference>
<sequence length="440" mass="48142">MKRNDDTPASFEHELSTMLRHTGEGFEPDPLRLAEGGLRRGRARVFRRRAGIVAGAASVALLSVGAVQLTGGGQTTPVAATPENSEEMIETLSAMLPEGVEVTSSEAESPRGLETPSIHLTLRDSVPGEVTLGVTLHRWAIEDFRVEAGCVVPDEPGYHCSQQDLDDGSVLTHLRWDWHGMEDMPDMTTWNATLEKEGPFEDVPSMRSVSVDLDKDLSRIADPDSYQPLLDEDQLAAIATAPVWQQVFDLVDGTQGAPADDDFDPEMVNVAPEVLRDLFRDLAPERLTVTDGVGEEEEAPGEVSLVVDDGDGPAYVSILLWASYEPYEPYDPGMGYFDSWDDVELSEEERAVLDELDDCRNEPVDDGTDIRLCALGPSEGDPTGIWSASVVFPDGGMVDITVTNMPGLEDDDVVSRPDSPLTMEELREIALAPEWRDLFE</sequence>
<accession>A0A0F7FVQ0</accession>
<keyword evidence="1" id="KW-0472">Membrane</keyword>
<dbReference type="Proteomes" id="UP000034034">
    <property type="component" value="Chromosome"/>
</dbReference>
<evidence type="ECO:0000313" key="3">
    <source>
        <dbReference type="Proteomes" id="UP000034034"/>
    </source>
</evidence>
<keyword evidence="3" id="KW-1185">Reference proteome</keyword>
<keyword evidence="2" id="KW-0413">Isomerase</keyword>
<name>A0A0F7FVQ0_9ACTN</name>
<protein>
    <submittedName>
        <fullName evidence="2">Peptidylprolyl isomerase</fullName>
    </submittedName>
</protein>
<keyword evidence="1" id="KW-0812">Transmembrane</keyword>
<proteinExistence type="predicted"/>
<dbReference type="KEGG" id="sxi:SXIM_26000"/>
<dbReference type="EMBL" id="CP009922">
    <property type="protein sequence ID" value="AKG43984.1"/>
    <property type="molecule type" value="Genomic_DNA"/>
</dbReference>
<evidence type="ECO:0000313" key="2">
    <source>
        <dbReference type="EMBL" id="AKG43984.1"/>
    </source>
</evidence>
<gene>
    <name evidence="2" type="ORF">SXIM_26000</name>
</gene>
<organism evidence="2 3">
    <name type="scientific">Streptomyces xiamenensis</name>
    <dbReference type="NCBI Taxonomy" id="408015"/>
    <lineage>
        <taxon>Bacteria</taxon>
        <taxon>Bacillati</taxon>
        <taxon>Actinomycetota</taxon>
        <taxon>Actinomycetes</taxon>
        <taxon>Kitasatosporales</taxon>
        <taxon>Streptomycetaceae</taxon>
        <taxon>Streptomyces</taxon>
    </lineage>
</organism>
<dbReference type="STRING" id="408015.SXIM_26000"/>
<dbReference type="PATRIC" id="fig|408015.6.peg.2640"/>
<dbReference type="HOGENOM" id="CLU_679575_0_0_11"/>
<dbReference type="AlphaFoldDB" id="A0A0F7FVQ0"/>
<dbReference type="GO" id="GO:0016853">
    <property type="term" value="F:isomerase activity"/>
    <property type="evidence" value="ECO:0007669"/>
    <property type="project" value="UniProtKB-KW"/>
</dbReference>
<keyword evidence="1" id="KW-1133">Transmembrane helix</keyword>
<reference evidence="2" key="1">
    <citation type="submission" date="2019-08" db="EMBL/GenBank/DDBJ databases">
        <title>Complete genome sequence of a mangrove-derived Streptomyces xiamenensis.</title>
        <authorList>
            <person name="Xu J."/>
        </authorList>
    </citation>
    <scope>NUCLEOTIDE SEQUENCE</scope>
    <source>
        <strain evidence="2">318</strain>
    </source>
</reference>
<evidence type="ECO:0000256" key="1">
    <source>
        <dbReference type="SAM" id="Phobius"/>
    </source>
</evidence>
<feature type="transmembrane region" description="Helical" evidence="1">
    <location>
        <begin position="50"/>
        <end position="69"/>
    </location>
</feature>